<evidence type="ECO:0000313" key="7">
    <source>
        <dbReference type="Proteomes" id="UP000192840"/>
    </source>
</evidence>
<keyword evidence="2" id="KW-0479">Metal-binding</keyword>
<evidence type="ECO:0000256" key="2">
    <source>
        <dbReference type="ARBA" id="ARBA00022723"/>
    </source>
</evidence>
<reference evidence="7" key="1">
    <citation type="submission" date="2017-04" db="EMBL/GenBank/DDBJ databases">
        <authorList>
            <person name="Varghese N."/>
            <person name="Submissions S."/>
        </authorList>
    </citation>
    <scope>NUCLEOTIDE SEQUENCE [LARGE SCALE GENOMIC DNA]</scope>
    <source>
        <strain evidence="7">DSM 44073</strain>
    </source>
</reference>
<dbReference type="GO" id="GO:0051536">
    <property type="term" value="F:iron-sulfur cluster binding"/>
    <property type="evidence" value="ECO:0007669"/>
    <property type="project" value="UniProtKB-KW"/>
</dbReference>
<dbReference type="PROSITE" id="PS51918">
    <property type="entry name" value="RADICAL_SAM"/>
    <property type="match status" value="1"/>
</dbReference>
<evidence type="ECO:0000313" key="6">
    <source>
        <dbReference type="EMBL" id="SMC48397.1"/>
    </source>
</evidence>
<dbReference type="InterPro" id="IPR013785">
    <property type="entry name" value="Aldolase_TIM"/>
</dbReference>
<evidence type="ECO:0000256" key="1">
    <source>
        <dbReference type="ARBA" id="ARBA00022691"/>
    </source>
</evidence>
<name>A0A1W1ZJ40_9PSEU</name>
<dbReference type="EMBL" id="FWYC01000003">
    <property type="protein sequence ID" value="SMC48397.1"/>
    <property type="molecule type" value="Genomic_DNA"/>
</dbReference>
<organism evidence="6 7">
    <name type="scientific">Lentzea albidocapillata</name>
    <dbReference type="NCBI Taxonomy" id="40571"/>
    <lineage>
        <taxon>Bacteria</taxon>
        <taxon>Bacillati</taxon>
        <taxon>Actinomycetota</taxon>
        <taxon>Actinomycetes</taxon>
        <taxon>Pseudonocardiales</taxon>
        <taxon>Pseudonocardiaceae</taxon>
        <taxon>Lentzea</taxon>
    </lineage>
</organism>
<dbReference type="SFLD" id="SFLDG01386">
    <property type="entry name" value="main_SPASM_domain-containing"/>
    <property type="match status" value="1"/>
</dbReference>
<keyword evidence="4" id="KW-0411">Iron-sulfur</keyword>
<dbReference type="Gene3D" id="3.20.20.70">
    <property type="entry name" value="Aldolase class I"/>
    <property type="match status" value="1"/>
</dbReference>
<protein>
    <recommendedName>
        <fullName evidence="5">Radical SAM core domain-containing protein</fullName>
    </recommendedName>
</protein>
<proteinExistence type="predicted"/>
<dbReference type="InterPro" id="IPR058240">
    <property type="entry name" value="rSAM_sf"/>
</dbReference>
<keyword evidence="3" id="KW-0408">Iron</keyword>
<evidence type="ECO:0000259" key="5">
    <source>
        <dbReference type="PROSITE" id="PS51918"/>
    </source>
</evidence>
<dbReference type="InterPro" id="IPR023867">
    <property type="entry name" value="Sulphatase_maturase_rSAM"/>
</dbReference>
<sequence>MAQWLAAQPKTIVVQPTTLCPMDCTYCYLLERHLKQEMTPQVASAVADGIGPSWEPVEVVWHGGEPLAVGLTRFVELLQPFESLRQARRVRHKVQTGGGRPITDAWCDVFEQYEIGVGVSIDGPRELNHHRVDRGGRPMFDRTIAGIETLKRRCIPFTVLAVVSQDGTGQAAQVLDFMRDLGTSWVGFNIEAKEGANSDGQTPSIDHARQFWRDTFEWCRRNNDVTVREVSNLLGFLGLTQERRDADSQHDPIPTIAWNGDVVLLSPELLGVRSVTYDDFVAGNVLEDDLSAIVQRSDELLYVQEFTNALETCKQTCEFFSFCQGAHAGDRFFEHGTFAVTETDHCRNSVQAPVLALAELLQAKGSR</sequence>
<evidence type="ECO:0000256" key="3">
    <source>
        <dbReference type="ARBA" id="ARBA00023004"/>
    </source>
</evidence>
<dbReference type="AlphaFoldDB" id="A0A1W1ZJ40"/>
<accession>A0A1W1ZJ40</accession>
<dbReference type="CDD" id="cd01335">
    <property type="entry name" value="Radical_SAM"/>
    <property type="match status" value="1"/>
</dbReference>
<dbReference type="Proteomes" id="UP000192840">
    <property type="component" value="Unassembled WGS sequence"/>
</dbReference>
<dbReference type="PANTHER" id="PTHR43273:SF8">
    <property type="entry name" value="RADICAL SAM DOMAIN PROTEIN"/>
    <property type="match status" value="1"/>
</dbReference>
<dbReference type="STRING" id="40571.SAMN05660733_00022"/>
<dbReference type="OrthoDB" id="9782387at2"/>
<dbReference type="SUPFAM" id="SSF102114">
    <property type="entry name" value="Radical SAM enzymes"/>
    <property type="match status" value="1"/>
</dbReference>
<feature type="domain" description="Radical SAM core" evidence="5">
    <location>
        <begin position="6"/>
        <end position="228"/>
    </location>
</feature>
<dbReference type="NCBIfam" id="NF041718">
    <property type="entry name" value="rSAM_phane_AMC"/>
    <property type="match status" value="1"/>
</dbReference>
<keyword evidence="7" id="KW-1185">Reference proteome</keyword>
<dbReference type="PANTHER" id="PTHR43273">
    <property type="entry name" value="ANAEROBIC SULFATASE-MATURATING ENZYME HOMOLOG ASLB-RELATED"/>
    <property type="match status" value="1"/>
</dbReference>
<dbReference type="InterPro" id="IPR007197">
    <property type="entry name" value="rSAM"/>
</dbReference>
<dbReference type="Pfam" id="PF04055">
    <property type="entry name" value="Radical_SAM"/>
    <property type="match status" value="1"/>
</dbReference>
<evidence type="ECO:0000256" key="4">
    <source>
        <dbReference type="ARBA" id="ARBA00023014"/>
    </source>
</evidence>
<dbReference type="GO" id="GO:0046872">
    <property type="term" value="F:metal ion binding"/>
    <property type="evidence" value="ECO:0007669"/>
    <property type="project" value="UniProtKB-KW"/>
</dbReference>
<gene>
    <name evidence="6" type="ORF">SAMN05660733_00022</name>
</gene>
<dbReference type="SFLD" id="SFLDS00029">
    <property type="entry name" value="Radical_SAM"/>
    <property type="match status" value="1"/>
</dbReference>
<keyword evidence="1" id="KW-0949">S-adenosyl-L-methionine</keyword>
<dbReference type="GO" id="GO:0016491">
    <property type="term" value="F:oxidoreductase activity"/>
    <property type="evidence" value="ECO:0007669"/>
    <property type="project" value="InterPro"/>
</dbReference>
<dbReference type="SFLD" id="SFLDG01067">
    <property type="entry name" value="SPASM/twitch_domain_containing"/>
    <property type="match status" value="1"/>
</dbReference>
<dbReference type="SFLD" id="SFLDG01072">
    <property type="entry name" value="dehydrogenase_like"/>
    <property type="match status" value="1"/>
</dbReference>
<dbReference type="eggNOG" id="COG0641">
    <property type="taxonomic scope" value="Bacteria"/>
</dbReference>